<dbReference type="Proteomes" id="UP000749646">
    <property type="component" value="Unassembled WGS sequence"/>
</dbReference>
<sequence>LSIEDEKSPPVPEPVFEEVASEIYHYVIAFLTEGIPRQPSKRTDCQAKFTAYLGSLKCKAMKLRCLYQGIHNHDLSSDDSLSERAVRRIKTLLLRGLSIQKVLLQLGQDAERYRRRSLVSGKWRLTRDDFFTYSDVANIYEFGSMDDHPVQILKTHRLSAPRRQ</sequence>
<accession>A0A9P6LT36</accession>
<dbReference type="AlphaFoldDB" id="A0A9P6LT36"/>
<name>A0A9P6LT36_9FUNG</name>
<feature type="non-terminal residue" evidence="1">
    <location>
        <position position="1"/>
    </location>
</feature>
<gene>
    <name evidence="1" type="ORF">BGZ65_001790</name>
</gene>
<reference evidence="1" key="1">
    <citation type="journal article" date="2020" name="Fungal Divers.">
        <title>Resolving the Mortierellaceae phylogeny through synthesis of multi-gene phylogenetics and phylogenomics.</title>
        <authorList>
            <person name="Vandepol N."/>
            <person name="Liber J."/>
            <person name="Desiro A."/>
            <person name="Na H."/>
            <person name="Kennedy M."/>
            <person name="Barry K."/>
            <person name="Grigoriev I.V."/>
            <person name="Miller A.N."/>
            <person name="O'Donnell K."/>
            <person name="Stajich J.E."/>
            <person name="Bonito G."/>
        </authorList>
    </citation>
    <scope>NUCLEOTIDE SEQUENCE</scope>
    <source>
        <strain evidence="1">MES-2147</strain>
    </source>
</reference>
<comment type="caution">
    <text evidence="1">The sequence shown here is derived from an EMBL/GenBank/DDBJ whole genome shotgun (WGS) entry which is preliminary data.</text>
</comment>
<evidence type="ECO:0000313" key="1">
    <source>
        <dbReference type="EMBL" id="KAF9937112.1"/>
    </source>
</evidence>
<keyword evidence="2" id="KW-1185">Reference proteome</keyword>
<organism evidence="1 2">
    <name type="scientific">Modicella reniformis</name>
    <dbReference type="NCBI Taxonomy" id="1440133"/>
    <lineage>
        <taxon>Eukaryota</taxon>
        <taxon>Fungi</taxon>
        <taxon>Fungi incertae sedis</taxon>
        <taxon>Mucoromycota</taxon>
        <taxon>Mortierellomycotina</taxon>
        <taxon>Mortierellomycetes</taxon>
        <taxon>Mortierellales</taxon>
        <taxon>Mortierellaceae</taxon>
        <taxon>Modicella</taxon>
    </lineage>
</organism>
<protein>
    <submittedName>
        <fullName evidence="1">Uncharacterized protein</fullName>
    </submittedName>
</protein>
<dbReference type="EMBL" id="JAAAHW010009716">
    <property type="protein sequence ID" value="KAF9937112.1"/>
    <property type="molecule type" value="Genomic_DNA"/>
</dbReference>
<proteinExistence type="predicted"/>
<evidence type="ECO:0000313" key="2">
    <source>
        <dbReference type="Proteomes" id="UP000749646"/>
    </source>
</evidence>